<dbReference type="EMBL" id="CP010777">
    <property type="protein sequence ID" value="AKQ45561.1"/>
    <property type="molecule type" value="Genomic_DNA"/>
</dbReference>
<dbReference type="NCBIfam" id="TIGR01730">
    <property type="entry name" value="RND_mfp"/>
    <property type="match status" value="1"/>
</dbReference>
<comment type="similarity">
    <text evidence="1">Belongs to the membrane fusion protein (MFP) (TC 8.A.1) family.</text>
</comment>
<dbReference type="PANTHER" id="PTHR30097:SF4">
    <property type="entry name" value="SLR6042 PROTEIN"/>
    <property type="match status" value="1"/>
</dbReference>
<dbReference type="GO" id="GO:0015679">
    <property type="term" value="P:plasma membrane copper ion transport"/>
    <property type="evidence" value="ECO:0007669"/>
    <property type="project" value="TreeGrafter"/>
</dbReference>
<keyword evidence="6" id="KW-1185">Reference proteome</keyword>
<evidence type="ECO:0000259" key="4">
    <source>
        <dbReference type="Pfam" id="PF25954"/>
    </source>
</evidence>
<protein>
    <recommendedName>
        <fullName evidence="4">CusB-like beta-barrel domain-containing protein</fullName>
    </recommendedName>
</protein>
<dbReference type="Gene3D" id="2.40.30.170">
    <property type="match status" value="1"/>
</dbReference>
<dbReference type="InterPro" id="IPR058792">
    <property type="entry name" value="Beta-barrel_RND_2"/>
</dbReference>
<proteinExistence type="inferred from homology"/>
<dbReference type="GO" id="GO:0030313">
    <property type="term" value="C:cell envelope"/>
    <property type="evidence" value="ECO:0007669"/>
    <property type="project" value="TreeGrafter"/>
</dbReference>
<dbReference type="Gene3D" id="1.10.287.470">
    <property type="entry name" value="Helix hairpin bin"/>
    <property type="match status" value="1"/>
</dbReference>
<feature type="signal peptide" evidence="3">
    <location>
        <begin position="1"/>
        <end position="24"/>
    </location>
</feature>
<dbReference type="RefSeq" id="WP_048920444.1">
    <property type="nucleotide sequence ID" value="NZ_CP010777.1"/>
</dbReference>
<dbReference type="Proteomes" id="UP000036458">
    <property type="component" value="Chromosome"/>
</dbReference>
<dbReference type="PANTHER" id="PTHR30097">
    <property type="entry name" value="CATION EFFLUX SYSTEM PROTEIN CUSB"/>
    <property type="match status" value="1"/>
</dbReference>
<feature type="domain" description="CusB-like beta-barrel" evidence="4">
    <location>
        <begin position="234"/>
        <end position="303"/>
    </location>
</feature>
<dbReference type="STRING" id="1379910.TH63_07720"/>
<dbReference type="PROSITE" id="PS51257">
    <property type="entry name" value="PROKAR_LIPOPROTEIN"/>
    <property type="match status" value="1"/>
</dbReference>
<dbReference type="Gene3D" id="2.40.420.20">
    <property type="match status" value="1"/>
</dbReference>
<dbReference type="Gene3D" id="2.40.50.100">
    <property type="match status" value="1"/>
</dbReference>
<dbReference type="KEGG" id="ruf:TH63_07720"/>
<dbReference type="GO" id="GO:0022857">
    <property type="term" value="F:transmembrane transporter activity"/>
    <property type="evidence" value="ECO:0007669"/>
    <property type="project" value="InterPro"/>
</dbReference>
<dbReference type="GO" id="GO:0060003">
    <property type="term" value="P:copper ion export"/>
    <property type="evidence" value="ECO:0007669"/>
    <property type="project" value="TreeGrafter"/>
</dbReference>
<evidence type="ECO:0000256" key="3">
    <source>
        <dbReference type="SAM" id="SignalP"/>
    </source>
</evidence>
<dbReference type="PATRIC" id="fig|1379910.4.peg.1687"/>
<dbReference type="SUPFAM" id="SSF111369">
    <property type="entry name" value="HlyD-like secretion proteins"/>
    <property type="match status" value="1"/>
</dbReference>
<evidence type="ECO:0000256" key="1">
    <source>
        <dbReference type="ARBA" id="ARBA00009477"/>
    </source>
</evidence>
<organism evidence="5 6">
    <name type="scientific">Rufibacter radiotolerans</name>
    <dbReference type="NCBI Taxonomy" id="1379910"/>
    <lineage>
        <taxon>Bacteria</taxon>
        <taxon>Pseudomonadati</taxon>
        <taxon>Bacteroidota</taxon>
        <taxon>Cytophagia</taxon>
        <taxon>Cytophagales</taxon>
        <taxon>Hymenobacteraceae</taxon>
        <taxon>Rufibacter</taxon>
    </lineage>
</organism>
<dbReference type="OrthoDB" id="9814657at2"/>
<feature type="chain" id="PRO_5005212549" description="CusB-like beta-barrel domain-containing protein" evidence="3">
    <location>
        <begin position="25"/>
        <end position="388"/>
    </location>
</feature>
<keyword evidence="2" id="KW-0813">Transport</keyword>
<keyword evidence="3" id="KW-0732">Signal</keyword>
<sequence>MKRTVYFLISVLGGLLLGCSSEPASEPSTAEAEKEQVTNLVQLTPAQLRNGNVKTGKAQLKTIGTALQVNGVMEAPPQSLVSVSVPLGGYIKKTTLLPGMHLKKGQLMAELEDQAYIQLQQDYLTAKARLYYLEKEYARQRDLNQSKATSDKVYQQTVSEYKSQRVLQQALAEKLRMVGLNPSRLTEQNLSRRLRLYSPIDGYVTKVNVNQGKYVVPSDILFELVNPKDLHLMLTVFEKDLGKLQIGQQVMAYQTSQPEKKHPAKIIYIGKDVAQDRAIEVHCHLEKDDPSLVPGMFMTAEIELQSHEAYTLPEDAIVRFGNKQFVFTVRDTGVFEMVEAQTGNSEHGFTALLPSPGLPSPGLNPESQTYVTKGAYSLLMKLKNKEEE</sequence>
<dbReference type="GO" id="GO:0016020">
    <property type="term" value="C:membrane"/>
    <property type="evidence" value="ECO:0007669"/>
    <property type="project" value="InterPro"/>
</dbReference>
<dbReference type="InterPro" id="IPR006143">
    <property type="entry name" value="RND_pump_MFP"/>
</dbReference>
<accession>A0A0H4W592</accession>
<dbReference type="Pfam" id="PF25954">
    <property type="entry name" value="Beta-barrel_RND_2"/>
    <property type="match status" value="1"/>
</dbReference>
<name>A0A0H4W592_9BACT</name>
<evidence type="ECO:0000313" key="6">
    <source>
        <dbReference type="Proteomes" id="UP000036458"/>
    </source>
</evidence>
<dbReference type="AlphaFoldDB" id="A0A0H4W592"/>
<evidence type="ECO:0000313" key="5">
    <source>
        <dbReference type="EMBL" id="AKQ45561.1"/>
    </source>
</evidence>
<dbReference type="InterPro" id="IPR051909">
    <property type="entry name" value="MFP_Cation_Efflux"/>
</dbReference>
<reference evidence="5 6" key="1">
    <citation type="submission" date="2015-01" db="EMBL/GenBank/DDBJ databases">
        <title>Rufibacter sp./DG31D/ whole genome sequencing.</title>
        <authorList>
            <person name="Kim M.K."/>
            <person name="Srinivasan S."/>
            <person name="Lee J.-J."/>
        </authorList>
    </citation>
    <scope>NUCLEOTIDE SEQUENCE [LARGE SCALE GENOMIC DNA]</scope>
    <source>
        <strain evidence="5 6">DG31D</strain>
    </source>
</reference>
<evidence type="ECO:0000256" key="2">
    <source>
        <dbReference type="ARBA" id="ARBA00022448"/>
    </source>
</evidence>
<gene>
    <name evidence="5" type="ORF">TH63_07720</name>
</gene>